<evidence type="ECO:0000313" key="2">
    <source>
        <dbReference type="EMBL" id="RHC59043.1"/>
    </source>
</evidence>
<comment type="caution">
    <text evidence="2">The sequence shown here is derived from an EMBL/GenBank/DDBJ whole genome shotgun (WGS) entry which is preliminary data.</text>
</comment>
<dbReference type="EMBL" id="QSHZ01000001">
    <property type="protein sequence ID" value="RHC59043.1"/>
    <property type="molecule type" value="Genomic_DNA"/>
</dbReference>
<dbReference type="EMBL" id="QRZM01000001">
    <property type="protein sequence ID" value="RGV78713.1"/>
    <property type="molecule type" value="Genomic_DNA"/>
</dbReference>
<evidence type="ECO:0008006" key="5">
    <source>
        <dbReference type="Google" id="ProtNLM"/>
    </source>
</evidence>
<evidence type="ECO:0000313" key="1">
    <source>
        <dbReference type="EMBL" id="RGV78713.1"/>
    </source>
</evidence>
<proteinExistence type="predicted"/>
<reference evidence="3 4" key="1">
    <citation type="submission" date="2018-08" db="EMBL/GenBank/DDBJ databases">
        <title>A genome reference for cultivated species of the human gut microbiota.</title>
        <authorList>
            <person name="Zou Y."/>
            <person name="Xue W."/>
            <person name="Luo G."/>
        </authorList>
    </citation>
    <scope>NUCLEOTIDE SEQUENCE [LARGE SCALE GENOMIC DNA]</scope>
    <source>
        <strain evidence="1 4">AF14-18</strain>
        <strain evidence="2 3">AM35-14</strain>
    </source>
</reference>
<dbReference type="AlphaFoldDB" id="A0A414B1A5"/>
<evidence type="ECO:0000313" key="3">
    <source>
        <dbReference type="Proteomes" id="UP000283975"/>
    </source>
</evidence>
<dbReference type="Gene3D" id="2.60.120.10">
    <property type="entry name" value="Jelly Rolls"/>
    <property type="match status" value="1"/>
</dbReference>
<gene>
    <name evidence="2" type="ORF">DW839_01550</name>
    <name evidence="1" type="ORF">DWW02_02985</name>
</gene>
<dbReference type="Proteomes" id="UP000284543">
    <property type="component" value="Unassembled WGS sequence"/>
</dbReference>
<accession>A0A414B1A5</accession>
<dbReference type="Proteomes" id="UP000283975">
    <property type="component" value="Unassembled WGS sequence"/>
</dbReference>
<protein>
    <recommendedName>
        <fullName evidence="5">5-deoxy-glucuronate isomerase</fullName>
    </recommendedName>
</protein>
<evidence type="ECO:0000313" key="4">
    <source>
        <dbReference type="Proteomes" id="UP000284543"/>
    </source>
</evidence>
<dbReference type="RefSeq" id="WP_118017433.1">
    <property type="nucleotide sequence ID" value="NZ_CAUFHZ010000139.1"/>
</dbReference>
<name>A0A414B1A5_9FIRM</name>
<sequence length="256" mass="29110">MEKYYLVKAGDIPQAYNDSGFAMSELLAGTYEGGIRNYKCFLKAGCEVSPDLCKEDTVLLMFGKGTGYIYSKNDMHNISELSFYAPDFDKEPYTIHAIQDMEFILSIVEMNQWDKELFEASHVRLPFFLQVSDAVKYDQDCKGPHTTSWHILSPKMLGRIMVGVVRAEGEGTTEKGHPKVHQWNYCVGNSDFSLTVDDCPAVNHRTGDWSFIPAGPDHALVAEPGKEVYYVWYEHYTREKDFCIALAKGEEFDGKY</sequence>
<dbReference type="InterPro" id="IPR014710">
    <property type="entry name" value="RmlC-like_jellyroll"/>
</dbReference>
<organism evidence="2 3">
    <name type="scientific">Enterocloster bolteae</name>
    <dbReference type="NCBI Taxonomy" id="208479"/>
    <lineage>
        <taxon>Bacteria</taxon>
        <taxon>Bacillati</taxon>
        <taxon>Bacillota</taxon>
        <taxon>Clostridia</taxon>
        <taxon>Lachnospirales</taxon>
        <taxon>Lachnospiraceae</taxon>
        <taxon>Enterocloster</taxon>
    </lineage>
</organism>